<dbReference type="InterPro" id="IPR042177">
    <property type="entry name" value="Cell/Rod_1"/>
</dbReference>
<sequence length="269" mass="26923">MHRSRRLLATLVALTVVVLAADLAGAPGTDAVRSAAGTVFGPAEELLSPAVHRDDPSAREARAATDADTLAARATEAAAFQRLLRAPETRGRAFVPARVVAVGRTGAAGPERVTIDAGTRDGLRTDLAVVDADGLVGRVVAVSPWTADVLLVGAADLTVSVRVGSGVLGSVGSGATGPRRQRAGELTLTPVQRGVVSRGDAVTTLGSLDGTPYLPGLRVGTVTEVDSDPAALVPTAGVAPAVDVSTLDVVGVLVTPARATPRTATTGGG</sequence>
<evidence type="ECO:0000313" key="7">
    <source>
        <dbReference type="EMBL" id="XBO43956.1"/>
    </source>
</evidence>
<feature type="signal peptide" evidence="5">
    <location>
        <begin position="1"/>
        <end position="20"/>
    </location>
</feature>
<dbReference type="Gene3D" id="2.40.10.350">
    <property type="entry name" value="Rod shape-determining protein MreC, domain 2"/>
    <property type="match status" value="1"/>
</dbReference>
<feature type="domain" description="Rod shape-determining protein MreC beta-barrel core" evidence="6">
    <location>
        <begin position="104"/>
        <end position="253"/>
    </location>
</feature>
<comment type="similarity">
    <text evidence="1">Belongs to the MreC family.</text>
</comment>
<evidence type="ECO:0000259" key="6">
    <source>
        <dbReference type="Pfam" id="PF04085"/>
    </source>
</evidence>
<proteinExistence type="inferred from homology"/>
<feature type="chain" id="PRO_5043739288" description="Cell shape-determining protein MreC" evidence="5">
    <location>
        <begin position="21"/>
        <end position="269"/>
    </location>
</feature>
<dbReference type="Pfam" id="PF04085">
    <property type="entry name" value="MreC"/>
    <property type="match status" value="1"/>
</dbReference>
<dbReference type="Gene3D" id="2.40.10.340">
    <property type="entry name" value="Rod shape-determining protein MreC, domain 1"/>
    <property type="match status" value="1"/>
</dbReference>
<keyword evidence="5" id="KW-0732">Signal</keyword>
<dbReference type="PANTHER" id="PTHR34138">
    <property type="entry name" value="CELL SHAPE-DETERMINING PROTEIN MREC"/>
    <property type="match status" value="1"/>
</dbReference>
<evidence type="ECO:0000256" key="5">
    <source>
        <dbReference type="SAM" id="SignalP"/>
    </source>
</evidence>
<evidence type="ECO:0000256" key="2">
    <source>
        <dbReference type="ARBA" id="ARBA00013855"/>
    </source>
</evidence>
<dbReference type="AlphaFoldDB" id="A0AAU7JUS5"/>
<accession>A0AAU7JUS5</accession>
<reference evidence="7" key="1">
    <citation type="submission" date="2024-05" db="EMBL/GenBank/DDBJ databases">
        <authorList>
            <person name="Kim S."/>
            <person name="Heo J."/>
            <person name="Choi H."/>
            <person name="Choi Y."/>
            <person name="Kwon S.-W."/>
            <person name="Kim Y."/>
        </authorList>
    </citation>
    <scope>NUCLEOTIDE SEQUENCE</scope>
    <source>
        <strain evidence="7">KACC 23699</strain>
    </source>
</reference>
<keyword evidence="3" id="KW-0133">Cell shape</keyword>
<dbReference type="EMBL" id="CP157483">
    <property type="protein sequence ID" value="XBO43956.1"/>
    <property type="molecule type" value="Genomic_DNA"/>
</dbReference>
<dbReference type="InterPro" id="IPR042175">
    <property type="entry name" value="Cell/Rod_MreC_2"/>
</dbReference>
<evidence type="ECO:0000256" key="1">
    <source>
        <dbReference type="ARBA" id="ARBA00009369"/>
    </source>
</evidence>
<dbReference type="PANTHER" id="PTHR34138:SF1">
    <property type="entry name" value="CELL SHAPE-DETERMINING PROTEIN MREC"/>
    <property type="match status" value="1"/>
</dbReference>
<dbReference type="InterPro" id="IPR007221">
    <property type="entry name" value="MreC"/>
</dbReference>
<dbReference type="RefSeq" id="WP_406831408.1">
    <property type="nucleotide sequence ID" value="NZ_CP157483.1"/>
</dbReference>
<dbReference type="GO" id="GO:0005886">
    <property type="term" value="C:plasma membrane"/>
    <property type="evidence" value="ECO:0007669"/>
    <property type="project" value="TreeGrafter"/>
</dbReference>
<dbReference type="GO" id="GO:0008360">
    <property type="term" value="P:regulation of cell shape"/>
    <property type="evidence" value="ECO:0007669"/>
    <property type="project" value="UniProtKB-KW"/>
</dbReference>
<evidence type="ECO:0000256" key="3">
    <source>
        <dbReference type="ARBA" id="ARBA00022960"/>
    </source>
</evidence>
<protein>
    <recommendedName>
        <fullName evidence="2">Cell shape-determining protein MreC</fullName>
    </recommendedName>
    <alternativeName>
        <fullName evidence="4">Cell shape protein MreC</fullName>
    </alternativeName>
</protein>
<evidence type="ECO:0000256" key="4">
    <source>
        <dbReference type="ARBA" id="ARBA00032089"/>
    </source>
</evidence>
<name>A0AAU7JUS5_9MICO</name>
<dbReference type="InterPro" id="IPR055342">
    <property type="entry name" value="MreC_beta-barrel_core"/>
</dbReference>
<gene>
    <name evidence="7" type="primary">mreC</name>
    <name evidence="7" type="ORF">ABEG17_01095</name>
</gene>
<organism evidence="7">
    <name type="scientific">Pedococcus sp. KACC 23699</name>
    <dbReference type="NCBI Taxonomy" id="3149228"/>
    <lineage>
        <taxon>Bacteria</taxon>
        <taxon>Bacillati</taxon>
        <taxon>Actinomycetota</taxon>
        <taxon>Actinomycetes</taxon>
        <taxon>Micrococcales</taxon>
        <taxon>Intrasporangiaceae</taxon>
        <taxon>Pedococcus</taxon>
    </lineage>
</organism>